<dbReference type="Pfam" id="PF01262">
    <property type="entry name" value="AlaDh_PNT_C"/>
    <property type="match status" value="1"/>
</dbReference>
<keyword evidence="5" id="KW-0521">NADP</keyword>
<dbReference type="GO" id="GO:0005886">
    <property type="term" value="C:plasma membrane"/>
    <property type="evidence" value="ECO:0007669"/>
    <property type="project" value="TreeGrafter"/>
</dbReference>
<dbReference type="PROSITE" id="PS00837">
    <property type="entry name" value="ALADH_PNT_2"/>
    <property type="match status" value="1"/>
</dbReference>
<dbReference type="NCBIfam" id="NF006942">
    <property type="entry name" value="PRK09424.1"/>
    <property type="match status" value="1"/>
</dbReference>
<evidence type="ECO:0000313" key="14">
    <source>
        <dbReference type="EMBL" id="MCM8748386.1"/>
    </source>
</evidence>
<accession>A0AA41WFC8</accession>
<comment type="caution">
    <text evidence="14">The sequence shown here is derived from an EMBL/GenBank/DDBJ whole genome shotgun (WGS) entry which is preliminary data.</text>
</comment>
<dbReference type="SMART" id="SM01002">
    <property type="entry name" value="AlaDh_PNT_C"/>
    <property type="match status" value="1"/>
</dbReference>
<comment type="catalytic activity">
    <reaction evidence="8">
        <text>NAD(+) + NADPH + H(+)(in) = NADH + NADP(+) + H(+)(out)</text>
        <dbReference type="Rhea" id="RHEA:47992"/>
        <dbReference type="ChEBI" id="CHEBI:15378"/>
        <dbReference type="ChEBI" id="CHEBI:57540"/>
        <dbReference type="ChEBI" id="CHEBI:57783"/>
        <dbReference type="ChEBI" id="CHEBI:57945"/>
        <dbReference type="ChEBI" id="CHEBI:58349"/>
        <dbReference type="EC" id="7.1.1.1"/>
    </reaction>
</comment>
<dbReference type="InterPro" id="IPR007886">
    <property type="entry name" value="AlaDH/PNT_N"/>
</dbReference>
<sequence length="388" mass="41992">MQSSDSATAPALTIGVPRETMPGERRVALTPEAAKKLVARGFSVLVEREAGLAAGFTDEEYEAAGARLAPDAATVYGSASLVLKVQRPSEHEVEMLRPGTAIIAFLQPLIRPELVARLAERKVTAISMDTIPRITRAQPMDALSSMSTVAGYKAVLLAANELPKFFPLMMTAAGTIRPAKVLVLGAGVAGLQAIATARRLGAVVEAFDTRPVVKEQVESLGAKFLELEIKTEEVGGYATELAEEHLRLEQELIHNHCVEADVVITTALVPGRRAPVLIREETVREMRPRAVIVDLAAEMGGNCELTEPGETVVRYGVTIMGPLNLPSEMAYTASQMYARNVTTLVEHLAPRGELVFDFEDEITRGVVLTRDGEILHEPTLARLKEEVR</sequence>
<keyword evidence="4" id="KW-0547">Nucleotide-binding</keyword>
<evidence type="ECO:0000259" key="13">
    <source>
        <dbReference type="SMART" id="SM01003"/>
    </source>
</evidence>
<feature type="domain" description="Alanine dehydrogenase/pyridine nucleotide transhydrogenase N-terminal" evidence="13">
    <location>
        <begin position="15"/>
        <end position="150"/>
    </location>
</feature>
<dbReference type="EC" id="7.1.1.1" evidence="3"/>
<dbReference type="Pfam" id="PF05222">
    <property type="entry name" value="AlaDh_PNT_N"/>
    <property type="match status" value="1"/>
</dbReference>
<dbReference type="GO" id="GO:0050661">
    <property type="term" value="F:NADP binding"/>
    <property type="evidence" value="ECO:0007669"/>
    <property type="project" value="TreeGrafter"/>
</dbReference>
<evidence type="ECO:0000256" key="8">
    <source>
        <dbReference type="ARBA" id="ARBA00048202"/>
    </source>
</evidence>
<dbReference type="RefSeq" id="WP_284056167.1">
    <property type="nucleotide sequence ID" value="NZ_JAMSLR010000002.1"/>
</dbReference>
<dbReference type="InterPro" id="IPR036291">
    <property type="entry name" value="NAD(P)-bd_dom_sf"/>
</dbReference>
<dbReference type="CDD" id="cd05304">
    <property type="entry name" value="Rubrum_tdh"/>
    <property type="match status" value="1"/>
</dbReference>
<dbReference type="Proteomes" id="UP001165306">
    <property type="component" value="Unassembled WGS sequence"/>
</dbReference>
<evidence type="ECO:0000256" key="6">
    <source>
        <dbReference type="ARBA" id="ARBA00022967"/>
    </source>
</evidence>
<evidence type="ECO:0000256" key="1">
    <source>
        <dbReference type="ARBA" id="ARBA00003943"/>
    </source>
</evidence>
<dbReference type="AlphaFoldDB" id="A0AA41WFC8"/>
<evidence type="ECO:0000256" key="4">
    <source>
        <dbReference type="ARBA" id="ARBA00022741"/>
    </source>
</evidence>
<name>A0AA41WFC8_9BACT</name>
<dbReference type="PANTHER" id="PTHR10160">
    <property type="entry name" value="NAD(P) TRANSHYDROGENASE"/>
    <property type="match status" value="1"/>
</dbReference>
<dbReference type="GO" id="GO:0016491">
    <property type="term" value="F:oxidoreductase activity"/>
    <property type="evidence" value="ECO:0007669"/>
    <property type="project" value="UniProtKB-KW"/>
</dbReference>
<dbReference type="FunFam" id="3.40.50.720:FF:000188">
    <property type="entry name" value="NAD(P) transhydrogenase alpha subunit 1"/>
    <property type="match status" value="1"/>
</dbReference>
<gene>
    <name evidence="14" type="ORF">NET02_04450</name>
</gene>
<keyword evidence="15" id="KW-1185">Reference proteome</keyword>
<dbReference type="InterPro" id="IPR008143">
    <property type="entry name" value="Ala_DH/PNT_CS2"/>
</dbReference>
<evidence type="ECO:0000256" key="9">
    <source>
        <dbReference type="ARBA" id="ARBA00071353"/>
    </source>
</evidence>
<dbReference type="SUPFAM" id="SSF51735">
    <property type="entry name" value="NAD(P)-binding Rossmann-fold domains"/>
    <property type="match status" value="1"/>
</dbReference>
<evidence type="ECO:0000256" key="5">
    <source>
        <dbReference type="ARBA" id="ARBA00022857"/>
    </source>
</evidence>
<reference evidence="14" key="1">
    <citation type="submission" date="2022-06" db="EMBL/GenBank/DDBJ databases">
        <title>CFH 74404 Thermomicrobiaceae sp.</title>
        <authorList>
            <person name="Ming H."/>
            <person name="Li W.-J."/>
            <person name="Zhao Z."/>
        </authorList>
    </citation>
    <scope>NUCLEOTIDE SEQUENCE</scope>
    <source>
        <strain evidence="14">CFH 74404</strain>
    </source>
</reference>
<dbReference type="GO" id="GO:0006740">
    <property type="term" value="P:NADPH regeneration"/>
    <property type="evidence" value="ECO:0007669"/>
    <property type="project" value="TreeGrafter"/>
</dbReference>
<evidence type="ECO:0000256" key="2">
    <source>
        <dbReference type="ARBA" id="ARBA00005689"/>
    </source>
</evidence>
<dbReference type="InterPro" id="IPR007698">
    <property type="entry name" value="AlaDH/PNT_NAD(H)-bd"/>
</dbReference>
<comment type="similarity">
    <text evidence="2">Belongs to the AlaDH/PNT family.</text>
</comment>
<evidence type="ECO:0000313" key="15">
    <source>
        <dbReference type="Proteomes" id="UP001165306"/>
    </source>
</evidence>
<keyword evidence="7" id="KW-0520">NAD</keyword>
<dbReference type="Gene3D" id="3.40.50.720">
    <property type="entry name" value="NAD(P)-binding Rossmann-like Domain"/>
    <property type="match status" value="2"/>
</dbReference>
<evidence type="ECO:0000259" key="12">
    <source>
        <dbReference type="SMART" id="SM01002"/>
    </source>
</evidence>
<feature type="domain" description="Alanine dehydrogenase/pyridine nucleotide transhydrogenase NAD(H)-binding" evidence="12">
    <location>
        <begin position="159"/>
        <end position="321"/>
    </location>
</feature>
<organism evidence="14 15">
    <name type="scientific">Thermalbibacter longus</name>
    <dbReference type="NCBI Taxonomy" id="2951981"/>
    <lineage>
        <taxon>Bacteria</taxon>
        <taxon>Pseudomonadati</taxon>
        <taxon>Thermomicrobiota</taxon>
        <taxon>Thermomicrobia</taxon>
        <taxon>Thermomicrobiales</taxon>
        <taxon>Thermomicrobiaceae</taxon>
        <taxon>Thermalbibacter</taxon>
    </lineage>
</organism>
<protein>
    <recommendedName>
        <fullName evidence="9">NAD(P) transhydrogenase subunit alpha part 1</fullName>
        <ecNumber evidence="3">7.1.1.1</ecNumber>
    </recommendedName>
    <alternativeName>
        <fullName evidence="11">Nicotinamide nucleotide transhydrogenase subunit alpha 1</fullName>
    </alternativeName>
    <alternativeName>
        <fullName evidence="10">Pyridine nucleotide transhydrogenase subunit alpha 1</fullName>
    </alternativeName>
</protein>
<comment type="function">
    <text evidence="1">The transhydrogenation between NADH and NADP is coupled to respiration and ATP hydrolysis and functions as a proton pump across the membrane.</text>
</comment>
<evidence type="ECO:0000256" key="10">
    <source>
        <dbReference type="ARBA" id="ARBA00076996"/>
    </source>
</evidence>
<evidence type="ECO:0000256" key="11">
    <source>
        <dbReference type="ARBA" id="ARBA00084087"/>
    </source>
</evidence>
<dbReference type="SUPFAM" id="SSF52283">
    <property type="entry name" value="Formate/glycerate dehydrogenase catalytic domain-like"/>
    <property type="match status" value="1"/>
</dbReference>
<evidence type="ECO:0000256" key="3">
    <source>
        <dbReference type="ARBA" id="ARBA00012943"/>
    </source>
</evidence>
<proteinExistence type="inferred from homology"/>
<dbReference type="EMBL" id="JAMSLR010000002">
    <property type="protein sequence ID" value="MCM8748386.1"/>
    <property type="molecule type" value="Genomic_DNA"/>
</dbReference>
<dbReference type="GO" id="GO:0008750">
    <property type="term" value="F:proton-translocating NAD(P)+ transhydrogenase activity"/>
    <property type="evidence" value="ECO:0007669"/>
    <property type="project" value="UniProtKB-EC"/>
</dbReference>
<dbReference type="SMART" id="SM01003">
    <property type="entry name" value="AlaDh_PNT_N"/>
    <property type="match status" value="1"/>
</dbReference>
<evidence type="ECO:0000256" key="7">
    <source>
        <dbReference type="ARBA" id="ARBA00023027"/>
    </source>
</evidence>
<keyword evidence="14" id="KW-0560">Oxidoreductase</keyword>
<dbReference type="PANTHER" id="PTHR10160:SF19">
    <property type="entry name" value="PROTON-TRANSLOCATING NAD(P)(+) TRANSHYDROGENASE"/>
    <property type="match status" value="1"/>
</dbReference>
<keyword evidence="6" id="KW-1278">Translocase</keyword>